<evidence type="ECO:0000256" key="9">
    <source>
        <dbReference type="ARBA" id="ARBA00023136"/>
    </source>
</evidence>
<dbReference type="InterPro" id="IPR001873">
    <property type="entry name" value="ENaC"/>
</dbReference>
<dbReference type="PANTHER" id="PTHR11690">
    <property type="entry name" value="AMILORIDE-SENSITIVE SODIUM CHANNEL-RELATED"/>
    <property type="match status" value="1"/>
</dbReference>
<evidence type="ECO:0000313" key="15">
    <source>
        <dbReference type="Proteomes" id="UP000038045"/>
    </source>
</evidence>
<evidence type="ECO:0000313" key="16">
    <source>
        <dbReference type="WBParaSite" id="PTRK_0000759400.1"/>
    </source>
</evidence>
<feature type="transmembrane region" description="Helical" evidence="14">
    <location>
        <begin position="438"/>
        <end position="465"/>
    </location>
</feature>
<comment type="similarity">
    <text evidence="2 13">Belongs to the amiloride-sensitive sodium channel (TC 1.A.6) family.</text>
</comment>
<evidence type="ECO:0000256" key="2">
    <source>
        <dbReference type="ARBA" id="ARBA00007193"/>
    </source>
</evidence>
<evidence type="ECO:0000256" key="6">
    <source>
        <dbReference type="ARBA" id="ARBA00022989"/>
    </source>
</evidence>
<keyword evidence="6 14" id="KW-1133">Transmembrane helix</keyword>
<keyword evidence="3 13" id="KW-0813">Transport</keyword>
<evidence type="ECO:0000256" key="3">
    <source>
        <dbReference type="ARBA" id="ARBA00022448"/>
    </source>
</evidence>
<proteinExistence type="inferred from homology"/>
<keyword evidence="8 13" id="KW-0406">Ion transport</keyword>
<keyword evidence="10" id="KW-0325">Glycoprotein</keyword>
<dbReference type="Pfam" id="PF00858">
    <property type="entry name" value="ASC"/>
    <property type="match status" value="1"/>
</dbReference>
<keyword evidence="11 13" id="KW-0739">Sodium transport</keyword>
<evidence type="ECO:0000256" key="5">
    <source>
        <dbReference type="ARBA" id="ARBA00022692"/>
    </source>
</evidence>
<dbReference type="Gene3D" id="2.60.470.10">
    <property type="entry name" value="Acid-sensing ion channels like domains"/>
    <property type="match status" value="1"/>
</dbReference>
<dbReference type="PANTHER" id="PTHR11690:SF248">
    <property type="entry name" value="PICKPOCKET 17, ISOFORM A"/>
    <property type="match status" value="1"/>
</dbReference>
<evidence type="ECO:0000256" key="1">
    <source>
        <dbReference type="ARBA" id="ARBA00004141"/>
    </source>
</evidence>
<evidence type="ECO:0000256" key="11">
    <source>
        <dbReference type="ARBA" id="ARBA00023201"/>
    </source>
</evidence>
<dbReference type="GO" id="GO:0015280">
    <property type="term" value="F:ligand-gated sodium channel activity"/>
    <property type="evidence" value="ECO:0007669"/>
    <property type="project" value="TreeGrafter"/>
</dbReference>
<keyword evidence="9 14" id="KW-0472">Membrane</keyword>
<keyword evidence="12 13" id="KW-0407">Ion channel</keyword>
<reference evidence="16" key="1">
    <citation type="submission" date="2017-02" db="UniProtKB">
        <authorList>
            <consortium name="WormBaseParasite"/>
        </authorList>
    </citation>
    <scope>IDENTIFICATION</scope>
</reference>
<dbReference type="Proteomes" id="UP000038045">
    <property type="component" value="Unplaced"/>
</dbReference>
<protein>
    <submittedName>
        <fullName evidence="16">Transmembrane protein</fullName>
    </submittedName>
</protein>
<keyword evidence="4 13" id="KW-0894">Sodium channel</keyword>
<sequence length="475" mass="54911">MNFKKIFLDLSRWSSFPPLVLSQHLKSLPMKIIFILYFTISITVLAIILIKNNNENYKVLTSRINYRETINDSFPTVEVCFDENFFNSYANGSWPKDCSNIMRPASLGGFDQVQFYSFRDMKAKISFNYVTECFKDLYNRTYEEAVFEYPFIQPNIIYCIYGGRACNDTFSINYVLRPLGLICTIFEIKKEVNRRIVNYGAEYGLKLYMISSDSNITYRQPFGYRQINGLSVSLSHPNCSSRIELTKFTVSGANKVNIPISLEKILNLKESSNCLQNASEASNSPSQKGIYTQEEVVVSCLKHKQSELCPSDPKYDPSLSSNIDYAAPITDDNTVCSTNLLTPYFYSKDKMDINKDCNLATPCTTFSYKGTPNIMSLGETSFFVNRSKIFVNIYNRVNVKHILYDIEFNIFFKRPTAYVVKEITTIKSVNMFSDMSNLVSLFFGFSVVHICEFIIPIFIFFWYLIRRVFKRIFCF</sequence>
<keyword evidence="7" id="KW-0915">Sodium</keyword>
<dbReference type="STRING" id="131310.A0A0N4ZI37"/>
<evidence type="ECO:0000256" key="4">
    <source>
        <dbReference type="ARBA" id="ARBA00022461"/>
    </source>
</evidence>
<name>A0A0N4ZI37_PARTI</name>
<evidence type="ECO:0000256" key="7">
    <source>
        <dbReference type="ARBA" id="ARBA00023053"/>
    </source>
</evidence>
<keyword evidence="5 13" id="KW-0812">Transmembrane</keyword>
<keyword evidence="15" id="KW-1185">Reference proteome</keyword>
<dbReference type="GO" id="GO:0005886">
    <property type="term" value="C:plasma membrane"/>
    <property type="evidence" value="ECO:0007669"/>
    <property type="project" value="TreeGrafter"/>
</dbReference>
<evidence type="ECO:0000256" key="10">
    <source>
        <dbReference type="ARBA" id="ARBA00023180"/>
    </source>
</evidence>
<comment type="subcellular location">
    <subcellularLocation>
        <location evidence="1">Membrane</location>
        <topology evidence="1">Multi-pass membrane protein</topology>
    </subcellularLocation>
</comment>
<evidence type="ECO:0000256" key="12">
    <source>
        <dbReference type="ARBA" id="ARBA00023303"/>
    </source>
</evidence>
<dbReference type="AlphaFoldDB" id="A0A0N4ZI37"/>
<evidence type="ECO:0000256" key="13">
    <source>
        <dbReference type="RuleBase" id="RU000679"/>
    </source>
</evidence>
<organism evidence="15 16">
    <name type="scientific">Parastrongyloides trichosuri</name>
    <name type="common">Possum-specific nematode worm</name>
    <dbReference type="NCBI Taxonomy" id="131310"/>
    <lineage>
        <taxon>Eukaryota</taxon>
        <taxon>Metazoa</taxon>
        <taxon>Ecdysozoa</taxon>
        <taxon>Nematoda</taxon>
        <taxon>Chromadorea</taxon>
        <taxon>Rhabditida</taxon>
        <taxon>Tylenchina</taxon>
        <taxon>Panagrolaimomorpha</taxon>
        <taxon>Strongyloidoidea</taxon>
        <taxon>Strongyloididae</taxon>
        <taxon>Parastrongyloides</taxon>
    </lineage>
</organism>
<feature type="transmembrane region" description="Helical" evidence="14">
    <location>
        <begin position="32"/>
        <end position="50"/>
    </location>
</feature>
<accession>A0A0N4ZI37</accession>
<dbReference type="WBParaSite" id="PTRK_0000759400.1">
    <property type="protein sequence ID" value="PTRK_0000759400.1"/>
    <property type="gene ID" value="PTRK_0000759400"/>
</dbReference>
<evidence type="ECO:0000256" key="8">
    <source>
        <dbReference type="ARBA" id="ARBA00023065"/>
    </source>
</evidence>
<evidence type="ECO:0000256" key="14">
    <source>
        <dbReference type="SAM" id="Phobius"/>
    </source>
</evidence>